<feature type="binding site" evidence="6">
    <location>
        <position position="139"/>
    </location>
    <ligand>
        <name>S-adenosyl-L-methionine</name>
        <dbReference type="ChEBI" id="CHEBI:59789"/>
    </ligand>
</feature>
<evidence type="ECO:0000256" key="3">
    <source>
        <dbReference type="ARBA" id="ARBA00022552"/>
    </source>
</evidence>
<comment type="caution">
    <text evidence="6">Lacks conserved residue(s) required for the propagation of feature annotation.</text>
</comment>
<feature type="domain" description="RNase L inhibitor RLI-like possible metal-binding" evidence="9">
    <location>
        <begin position="76"/>
        <end position="109"/>
    </location>
</feature>
<dbReference type="GO" id="GO:1904047">
    <property type="term" value="F:S-adenosyl-L-methionine binding"/>
    <property type="evidence" value="ECO:0007669"/>
    <property type="project" value="UniProtKB-UniRule"/>
</dbReference>
<dbReference type="NCBIfam" id="NF002621">
    <property type="entry name" value="PRK02287.1"/>
    <property type="match status" value="1"/>
</dbReference>
<reference evidence="10" key="1">
    <citation type="submission" date="2018-08" db="EMBL/GenBank/DDBJ databases">
        <authorList>
            <person name="Cornetti L."/>
        </authorList>
    </citation>
    <scope>NUCLEOTIDE SEQUENCE</scope>
    <source>
        <strain evidence="10">FI-G-95-1_INB4-1</strain>
    </source>
</reference>
<dbReference type="PANTHER" id="PTHR20426:SF0">
    <property type="entry name" value="18S RRNA AMINOCARBOXYPROPYLTRANSFERASE"/>
    <property type="match status" value="1"/>
</dbReference>
<evidence type="ECO:0000259" key="8">
    <source>
        <dbReference type="Pfam" id="PF04034"/>
    </source>
</evidence>
<keyword evidence="4 6" id="KW-0808">Transferase</keyword>
<gene>
    <name evidence="10" type="primary">EOG090X0EVF</name>
</gene>
<organism evidence="10">
    <name type="scientific">Daphnia longispina</name>
    <dbReference type="NCBI Taxonomy" id="42846"/>
    <lineage>
        <taxon>Eukaryota</taxon>
        <taxon>Metazoa</taxon>
        <taxon>Ecdysozoa</taxon>
        <taxon>Arthropoda</taxon>
        <taxon>Crustacea</taxon>
        <taxon>Branchiopoda</taxon>
        <taxon>Diplostraca</taxon>
        <taxon>Cladocera</taxon>
        <taxon>Anomopoda</taxon>
        <taxon>Daphniidae</taxon>
        <taxon>Daphnia</taxon>
    </lineage>
</organism>
<dbReference type="InterPro" id="IPR007177">
    <property type="entry name" value="Tsr3_C"/>
</dbReference>
<feature type="region of interest" description="Disordered" evidence="7">
    <location>
        <begin position="1"/>
        <end position="73"/>
    </location>
</feature>
<evidence type="ECO:0000256" key="4">
    <source>
        <dbReference type="ARBA" id="ARBA00022679"/>
    </source>
</evidence>
<evidence type="ECO:0000256" key="5">
    <source>
        <dbReference type="ARBA" id="ARBA00022691"/>
    </source>
</evidence>
<keyword evidence="2 6" id="KW-0690">Ribosome biogenesis</keyword>
<dbReference type="Pfam" id="PF04034">
    <property type="entry name" value="Ribo_biogen_C"/>
    <property type="match status" value="1"/>
</dbReference>
<keyword evidence="3 6" id="KW-0698">rRNA processing</keyword>
<protein>
    <recommendedName>
        <fullName evidence="6">18S rRNA aminocarboxypropyltransferase</fullName>
        <ecNumber evidence="6">2.5.1.157</ecNumber>
    </recommendedName>
</protein>
<evidence type="ECO:0000313" key="10">
    <source>
        <dbReference type="EMBL" id="SVE76684.1"/>
    </source>
</evidence>
<dbReference type="EMBL" id="LR007065">
    <property type="protein sequence ID" value="SVE76684.1"/>
    <property type="molecule type" value="mRNA"/>
</dbReference>
<keyword evidence="5 6" id="KW-0949">S-adenosyl-L-methionine</keyword>
<dbReference type="Pfam" id="PF04068">
    <property type="entry name" value="Fer4_RLI"/>
    <property type="match status" value="1"/>
</dbReference>
<dbReference type="GO" id="GO:0030490">
    <property type="term" value="P:maturation of SSU-rRNA"/>
    <property type="evidence" value="ECO:0007669"/>
    <property type="project" value="TreeGrafter"/>
</dbReference>
<dbReference type="InterPro" id="IPR022968">
    <property type="entry name" value="Tsr3-like"/>
</dbReference>
<dbReference type="AlphaFoldDB" id="A0A4Y7M7Z2"/>
<sequence length="270" mass="30658">MGKPRDQVALKYRGRNVKKGENSTKSVRTRKTEWSEQPETLSVDFERLRVPDNEEETENESGDGSISDSDEQPSFPIAMWDVEQCDPKRCSGRKLSRLGMVKILRLGQRFNGLVCSPMGEKCVSPSDHIIISEHGAAVVDCSWAKISETPFHKMKSANPRLLPYLVAANPVNYGKPCKLSCVEAFAAMFYIAGYQNLAKQYLDKFKWGKTFIELNHDLLEKYAACKDSAEVVEVQQQHMTLLDEERNRNRDFIDLPPEVSDETSDDTEED</sequence>
<dbReference type="GO" id="GO:0000455">
    <property type="term" value="P:enzyme-directed rRNA pseudouridine synthesis"/>
    <property type="evidence" value="ECO:0007669"/>
    <property type="project" value="UniProtKB-UniRule"/>
</dbReference>
<dbReference type="PANTHER" id="PTHR20426">
    <property type="entry name" value="RIBOSOME BIOGENESIS PROTEIN TSR3 HOMOLOG"/>
    <property type="match status" value="1"/>
</dbReference>
<dbReference type="GO" id="GO:0106388">
    <property type="term" value="F:rRNA small subunit aminocarboxypropyltransferase activity"/>
    <property type="evidence" value="ECO:0007669"/>
    <property type="project" value="UniProtKB-EC"/>
</dbReference>
<feature type="domain" description="16S/18S rRNA aminocarboxypropyltransferase Tsr3 C-terminal" evidence="8">
    <location>
        <begin position="113"/>
        <end position="238"/>
    </location>
</feature>
<evidence type="ECO:0000256" key="6">
    <source>
        <dbReference type="HAMAP-Rule" id="MF_03146"/>
    </source>
</evidence>
<feature type="binding site" evidence="6">
    <location>
        <position position="162"/>
    </location>
    <ligand>
        <name>S-adenosyl-L-methionine</name>
        <dbReference type="ChEBI" id="CHEBI:59789"/>
    </ligand>
</feature>
<accession>A0A4Y7M7Z2</accession>
<evidence type="ECO:0000256" key="1">
    <source>
        <dbReference type="ARBA" id="ARBA00022490"/>
    </source>
</evidence>
<dbReference type="InterPro" id="IPR007209">
    <property type="entry name" value="RNaseL-inhib-like_metal-bd_dom"/>
</dbReference>
<comment type="function">
    <text evidence="6">Aminocarboxypropyltransferase that catalyzes the aminocarboxypropyl transfer on pseudouridine in 18S rRNA. It constitutes the last step in biosynthesis of the hypermodified N1-methyl-N3-(3-amino-3-carboxypropyl) pseudouridine (m1acp3-Psi).</text>
</comment>
<dbReference type="HAMAP" id="MF_01116">
    <property type="entry name" value="TSR3"/>
    <property type="match status" value="1"/>
</dbReference>
<proteinExistence type="evidence at transcript level"/>
<feature type="binding site" evidence="6">
    <location>
        <position position="91"/>
    </location>
    <ligand>
        <name>S-adenosyl-L-methionine</name>
        <dbReference type="ChEBI" id="CHEBI:59789"/>
    </ligand>
</feature>
<evidence type="ECO:0000256" key="2">
    <source>
        <dbReference type="ARBA" id="ARBA00022517"/>
    </source>
</evidence>
<dbReference type="EC" id="2.5.1.157" evidence="6"/>
<comment type="catalytic activity">
    <reaction evidence="6">
        <text>an N(1)-methylpseudouridine in rRNA + S-adenosyl-L-methionine = N(1)-methyl-N(3)-[(3S)-3-amino-3-carboxypropyl]pseudouridine in rRNA + S-methyl-5'-thioadenosine + H(+)</text>
        <dbReference type="Rhea" id="RHEA:63296"/>
        <dbReference type="Rhea" id="RHEA-COMP:11634"/>
        <dbReference type="Rhea" id="RHEA-COMP:16310"/>
        <dbReference type="ChEBI" id="CHEBI:15378"/>
        <dbReference type="ChEBI" id="CHEBI:17509"/>
        <dbReference type="ChEBI" id="CHEBI:59789"/>
        <dbReference type="ChEBI" id="CHEBI:74890"/>
        <dbReference type="ChEBI" id="CHEBI:146234"/>
        <dbReference type="EC" id="2.5.1.157"/>
    </reaction>
</comment>
<comment type="similarity">
    <text evidence="6">Belongs to the TDD superfamily. TSR3 family.</text>
</comment>
<evidence type="ECO:0000256" key="7">
    <source>
        <dbReference type="SAM" id="MobiDB-lite"/>
    </source>
</evidence>
<evidence type="ECO:0000259" key="9">
    <source>
        <dbReference type="Pfam" id="PF04068"/>
    </source>
</evidence>
<keyword evidence="1" id="KW-0963">Cytoplasm</keyword>
<name>A0A4Y7M7Z2_9CRUS</name>